<dbReference type="InterPro" id="IPR002569">
    <property type="entry name" value="Met_Sox_Rdtase_MsrA_dom"/>
</dbReference>
<dbReference type="Gene3D" id="3.30.1060.10">
    <property type="entry name" value="Peptide methionine sulphoxide reductase MsrA"/>
    <property type="match status" value="1"/>
</dbReference>
<dbReference type="InterPro" id="IPR036509">
    <property type="entry name" value="Met_Sox_Rdtase_MsrA_sf"/>
</dbReference>
<protein>
    <recommendedName>
        <fullName evidence="2">peptide-methionine (S)-S-oxide reductase</fullName>
        <ecNumber evidence="2">1.8.4.11</ecNumber>
    </recommendedName>
    <alternativeName>
        <fullName evidence="5">Peptide-methionine (S)-S-oxide reductase</fullName>
    </alternativeName>
    <alternativeName>
        <fullName evidence="4">Protein-methionine-S-oxide reductase</fullName>
    </alternativeName>
</protein>
<sequence>MAATTSLKENVATFAAGCFWSVELHFQRLQGVLDTKVGYVNGHTINPTYRQVCSGSTGHAEAVQVTFDPTVITYAELLNKFWDIHDPTTLNRQKNDVGTQYRSGIYYHTDAQKAIAEASKKQLECAMKRKRQGFWKALLSRVCPCGHGDVVTEIQPAGQFYDAESYHQRYLEKGGQCAAKGTTTSVRCYG</sequence>
<dbReference type="EC" id="1.8.4.11" evidence="2"/>
<gene>
    <name evidence="9" type="ORF">H310_08631</name>
</gene>
<reference evidence="9" key="1">
    <citation type="submission" date="2013-12" db="EMBL/GenBank/DDBJ databases">
        <title>The Genome Sequence of Aphanomyces invadans NJM9701.</title>
        <authorList>
            <consortium name="The Broad Institute Genomics Platform"/>
            <person name="Russ C."/>
            <person name="Tyler B."/>
            <person name="van West P."/>
            <person name="Dieguez-Uribeondo J."/>
            <person name="Young S.K."/>
            <person name="Zeng Q."/>
            <person name="Gargeya S."/>
            <person name="Fitzgerald M."/>
            <person name="Abouelleil A."/>
            <person name="Alvarado L."/>
            <person name="Chapman S.B."/>
            <person name="Gainer-Dewar J."/>
            <person name="Goldberg J."/>
            <person name="Griggs A."/>
            <person name="Gujja S."/>
            <person name="Hansen M."/>
            <person name="Howarth C."/>
            <person name="Imamovic A."/>
            <person name="Ireland A."/>
            <person name="Larimer J."/>
            <person name="McCowan C."/>
            <person name="Murphy C."/>
            <person name="Pearson M."/>
            <person name="Poon T.W."/>
            <person name="Priest M."/>
            <person name="Roberts A."/>
            <person name="Saif S."/>
            <person name="Shea T."/>
            <person name="Sykes S."/>
            <person name="Wortman J."/>
            <person name="Nusbaum C."/>
            <person name="Birren B."/>
        </authorList>
    </citation>
    <scope>NUCLEOTIDE SEQUENCE [LARGE SCALE GENOMIC DNA]</scope>
    <source>
        <strain evidence="9">NJM9701</strain>
    </source>
</reference>
<dbReference type="SUPFAM" id="SSF55068">
    <property type="entry name" value="Peptide methionine sulfoxide reductase"/>
    <property type="match status" value="1"/>
</dbReference>
<dbReference type="OrthoDB" id="77405at2759"/>
<feature type="domain" description="Peptide methionine sulphoxide reductase MsrA" evidence="8">
    <location>
        <begin position="12"/>
        <end position="174"/>
    </location>
</feature>
<dbReference type="InterPro" id="IPR050162">
    <property type="entry name" value="MsrA_MetSO_reductase"/>
</dbReference>
<dbReference type="HAMAP" id="MF_01401">
    <property type="entry name" value="MsrA"/>
    <property type="match status" value="1"/>
</dbReference>
<dbReference type="GeneID" id="20085681"/>
<evidence type="ECO:0000313" key="9">
    <source>
        <dbReference type="EMBL" id="ETV98493.1"/>
    </source>
</evidence>
<dbReference type="GO" id="GO:0034599">
    <property type="term" value="P:cellular response to oxidative stress"/>
    <property type="evidence" value="ECO:0007669"/>
    <property type="project" value="TreeGrafter"/>
</dbReference>
<dbReference type="Pfam" id="PF01625">
    <property type="entry name" value="PMSR"/>
    <property type="match status" value="1"/>
</dbReference>
<comment type="catalytic activity">
    <reaction evidence="6">
        <text>L-methionyl-[protein] + [thioredoxin]-disulfide + H2O = L-methionyl-(S)-S-oxide-[protein] + [thioredoxin]-dithiol</text>
        <dbReference type="Rhea" id="RHEA:14217"/>
        <dbReference type="Rhea" id="RHEA-COMP:10698"/>
        <dbReference type="Rhea" id="RHEA-COMP:10700"/>
        <dbReference type="Rhea" id="RHEA-COMP:12313"/>
        <dbReference type="Rhea" id="RHEA-COMP:12315"/>
        <dbReference type="ChEBI" id="CHEBI:15377"/>
        <dbReference type="ChEBI" id="CHEBI:16044"/>
        <dbReference type="ChEBI" id="CHEBI:29950"/>
        <dbReference type="ChEBI" id="CHEBI:44120"/>
        <dbReference type="ChEBI" id="CHEBI:50058"/>
        <dbReference type="EC" id="1.8.4.11"/>
    </reaction>
</comment>
<dbReference type="EMBL" id="KI913969">
    <property type="protein sequence ID" value="ETV98493.1"/>
    <property type="molecule type" value="Genomic_DNA"/>
</dbReference>
<evidence type="ECO:0000256" key="3">
    <source>
        <dbReference type="ARBA" id="ARBA00023002"/>
    </source>
</evidence>
<dbReference type="eggNOG" id="KOG1635">
    <property type="taxonomic scope" value="Eukaryota"/>
</dbReference>
<evidence type="ECO:0000256" key="6">
    <source>
        <dbReference type="ARBA" id="ARBA00047806"/>
    </source>
</evidence>
<evidence type="ECO:0000256" key="2">
    <source>
        <dbReference type="ARBA" id="ARBA00012502"/>
    </source>
</evidence>
<dbReference type="NCBIfam" id="TIGR00401">
    <property type="entry name" value="msrA"/>
    <property type="match status" value="1"/>
</dbReference>
<proteinExistence type="inferred from homology"/>
<evidence type="ECO:0000256" key="7">
    <source>
        <dbReference type="ARBA" id="ARBA00048782"/>
    </source>
</evidence>
<dbReference type="GO" id="GO:0008113">
    <property type="term" value="F:peptide-methionine (S)-S-oxide reductase activity"/>
    <property type="evidence" value="ECO:0007669"/>
    <property type="project" value="UniProtKB-EC"/>
</dbReference>
<keyword evidence="3" id="KW-0560">Oxidoreductase</keyword>
<dbReference type="STRING" id="157072.A0A024TWV8"/>
<dbReference type="RefSeq" id="XP_008872690.1">
    <property type="nucleotide sequence ID" value="XM_008874468.1"/>
</dbReference>
<dbReference type="AlphaFoldDB" id="A0A024TWV8"/>
<comment type="catalytic activity">
    <reaction evidence="7">
        <text>[thioredoxin]-disulfide + L-methionine + H2O = L-methionine (S)-S-oxide + [thioredoxin]-dithiol</text>
        <dbReference type="Rhea" id="RHEA:19993"/>
        <dbReference type="Rhea" id="RHEA-COMP:10698"/>
        <dbReference type="Rhea" id="RHEA-COMP:10700"/>
        <dbReference type="ChEBI" id="CHEBI:15377"/>
        <dbReference type="ChEBI" id="CHEBI:29950"/>
        <dbReference type="ChEBI" id="CHEBI:50058"/>
        <dbReference type="ChEBI" id="CHEBI:57844"/>
        <dbReference type="ChEBI" id="CHEBI:58772"/>
        <dbReference type="EC" id="1.8.4.11"/>
    </reaction>
</comment>
<evidence type="ECO:0000256" key="5">
    <source>
        <dbReference type="ARBA" id="ARBA00030643"/>
    </source>
</evidence>
<dbReference type="VEuPathDB" id="FungiDB:H310_08631"/>
<evidence type="ECO:0000256" key="4">
    <source>
        <dbReference type="ARBA" id="ARBA00030273"/>
    </source>
</evidence>
<dbReference type="PANTHER" id="PTHR42799:SF2">
    <property type="entry name" value="MITOCHONDRIAL PEPTIDE METHIONINE SULFOXIDE REDUCTASE"/>
    <property type="match status" value="1"/>
</dbReference>
<comment type="similarity">
    <text evidence="1">Belongs to the MsrA Met sulfoxide reductase family.</text>
</comment>
<organism evidence="9">
    <name type="scientific">Aphanomyces invadans</name>
    <dbReference type="NCBI Taxonomy" id="157072"/>
    <lineage>
        <taxon>Eukaryota</taxon>
        <taxon>Sar</taxon>
        <taxon>Stramenopiles</taxon>
        <taxon>Oomycota</taxon>
        <taxon>Saprolegniomycetes</taxon>
        <taxon>Saprolegniales</taxon>
        <taxon>Verrucalvaceae</taxon>
        <taxon>Aphanomyces</taxon>
    </lineage>
</organism>
<dbReference type="PANTHER" id="PTHR42799">
    <property type="entry name" value="MITOCHONDRIAL PEPTIDE METHIONINE SULFOXIDE REDUCTASE"/>
    <property type="match status" value="1"/>
</dbReference>
<evidence type="ECO:0000259" key="8">
    <source>
        <dbReference type="Pfam" id="PF01625"/>
    </source>
</evidence>
<evidence type="ECO:0000256" key="1">
    <source>
        <dbReference type="ARBA" id="ARBA00005591"/>
    </source>
</evidence>
<name>A0A024TWV8_9STRA</name>
<dbReference type="GO" id="GO:0005737">
    <property type="term" value="C:cytoplasm"/>
    <property type="evidence" value="ECO:0007669"/>
    <property type="project" value="TreeGrafter"/>
</dbReference>
<accession>A0A024TWV8</accession>
<dbReference type="FunFam" id="3.30.1060.10:FF:000002">
    <property type="entry name" value="Peptide methionine sulfoxide reductase"/>
    <property type="match status" value="1"/>
</dbReference>